<accession>A0A220U2Q7</accession>
<evidence type="ECO:0000256" key="1">
    <source>
        <dbReference type="SAM" id="MobiDB-lite"/>
    </source>
</evidence>
<dbReference type="PANTHER" id="PTHR30221">
    <property type="entry name" value="SMALL-CONDUCTANCE MECHANOSENSITIVE CHANNEL"/>
    <property type="match status" value="1"/>
</dbReference>
<feature type="transmembrane region" description="Helical" evidence="2">
    <location>
        <begin position="42"/>
        <end position="63"/>
    </location>
</feature>
<dbReference type="Gene3D" id="1.10.287.1260">
    <property type="match status" value="2"/>
</dbReference>
<feature type="transmembrane region" description="Helical" evidence="2">
    <location>
        <begin position="292"/>
        <end position="313"/>
    </location>
</feature>
<feature type="transmembrane region" description="Helical" evidence="2">
    <location>
        <begin position="134"/>
        <end position="159"/>
    </location>
</feature>
<name>A0A220U2Q7_9BACI</name>
<dbReference type="OrthoDB" id="1411407at2"/>
<gene>
    <name evidence="3" type="ORF">CFK37_08855</name>
</gene>
<evidence type="ECO:0000313" key="3">
    <source>
        <dbReference type="EMBL" id="ASK62262.1"/>
    </source>
</evidence>
<dbReference type="Proteomes" id="UP000198312">
    <property type="component" value="Chromosome"/>
</dbReference>
<keyword evidence="2" id="KW-0812">Transmembrane</keyword>
<dbReference type="GO" id="GO:0008381">
    <property type="term" value="F:mechanosensitive monoatomic ion channel activity"/>
    <property type="evidence" value="ECO:0007669"/>
    <property type="project" value="InterPro"/>
</dbReference>
<dbReference type="NCBIfam" id="NF033912">
    <property type="entry name" value="msc"/>
    <property type="match status" value="1"/>
</dbReference>
<dbReference type="EMBL" id="CP022315">
    <property type="protein sequence ID" value="ASK62262.1"/>
    <property type="molecule type" value="Genomic_DNA"/>
</dbReference>
<feature type="transmembrane region" description="Helical" evidence="2">
    <location>
        <begin position="457"/>
        <end position="480"/>
    </location>
</feature>
<dbReference type="KEGG" id="vil:CFK37_08855"/>
<feature type="transmembrane region" description="Helical" evidence="2">
    <location>
        <begin position="486"/>
        <end position="508"/>
    </location>
</feature>
<dbReference type="Pfam" id="PF05552">
    <property type="entry name" value="MS_channel_1st_1"/>
    <property type="match status" value="5"/>
</dbReference>
<feature type="transmembrane region" description="Helical" evidence="2">
    <location>
        <begin position="382"/>
        <end position="402"/>
    </location>
</feature>
<dbReference type="PANTHER" id="PTHR30221:SF1">
    <property type="entry name" value="SMALL-CONDUCTANCE MECHANOSENSITIVE CHANNEL"/>
    <property type="match status" value="1"/>
</dbReference>
<proteinExistence type="predicted"/>
<evidence type="ECO:0000256" key="2">
    <source>
        <dbReference type="SAM" id="Phobius"/>
    </source>
</evidence>
<sequence length="550" mass="59949">MPYSTKPNKMFKNFLPWVSSNYHILKGDIIMNLMNDYFSTNFMVGLQSFVIALIVLIVGWFIAKLIAGAVEKALKKADLDDKVFNRFRSENNEKPINAHKIIGKVVYYILLIIVFILFFNLLNLDMIANPLSDLISSFFSFIPAVLTAALILLLAWVIASVVRWLIVTVGSKANIQRFFTKLKVASNDEEAEHFLETIGKVAFYLILLMFIPGVLKALSIEGVAEPFSGLLATILAFVPKLIAAIIIFAVGWFVAKIIKDIVVNLLLAVGSEGIVVKLKLQKIFEGSSLASFVGNLLFIIIMIPVTVSALQQLELAAITNPLVSMLNDVTNMLPNILIAIALILVGIWLGKFIGGFVESFLQRMGFDRLSDKLQIGNKSSKLTPSGVVGYIVQVLIVFFLAVQALNLIKLDFLVDIAAAITAYLPNVLAAVLILGIAVILANIVAKILSNVLSGSASGILTVFAKYTIIVLAVFMALTQLGIATEIVTSAFILILGGFALAFGLAFGLGGTDFARKHLSKFDKTIEETKIDHSQKGNTTNDEFGEGPENK</sequence>
<keyword evidence="2" id="KW-1133">Transmembrane helix</keyword>
<dbReference type="InterPro" id="IPR008910">
    <property type="entry name" value="MSC_TM_helix"/>
</dbReference>
<keyword evidence="4" id="KW-1185">Reference proteome</keyword>
<feature type="transmembrane region" description="Helical" evidence="2">
    <location>
        <begin position="201"/>
        <end position="218"/>
    </location>
</feature>
<organism evidence="3 4">
    <name type="scientific">Virgibacillus phasianinus</name>
    <dbReference type="NCBI Taxonomy" id="2017483"/>
    <lineage>
        <taxon>Bacteria</taxon>
        <taxon>Bacillati</taxon>
        <taxon>Bacillota</taxon>
        <taxon>Bacilli</taxon>
        <taxon>Bacillales</taxon>
        <taxon>Bacillaceae</taxon>
        <taxon>Virgibacillus</taxon>
    </lineage>
</organism>
<feature type="transmembrane region" description="Helical" evidence="2">
    <location>
        <begin position="105"/>
        <end position="122"/>
    </location>
</feature>
<dbReference type="InterPro" id="IPR045275">
    <property type="entry name" value="MscS_archaea/bacteria_type"/>
</dbReference>
<keyword evidence="2" id="KW-0472">Membrane</keyword>
<dbReference type="AlphaFoldDB" id="A0A220U2Q7"/>
<protein>
    <submittedName>
        <fullName evidence="3">Uncharacterized protein</fullName>
    </submittedName>
</protein>
<feature type="region of interest" description="Disordered" evidence="1">
    <location>
        <begin position="529"/>
        <end position="550"/>
    </location>
</feature>
<reference evidence="3 4" key="1">
    <citation type="submission" date="2017-07" db="EMBL/GenBank/DDBJ databases">
        <title>Virgibacillus sp. LM2416.</title>
        <authorList>
            <person name="Tak E.J."/>
            <person name="Bae J.-W."/>
        </authorList>
    </citation>
    <scope>NUCLEOTIDE SEQUENCE [LARGE SCALE GENOMIC DNA]</scope>
    <source>
        <strain evidence="3 4">LM2416</strain>
    </source>
</reference>
<feature type="transmembrane region" description="Helical" evidence="2">
    <location>
        <begin position="333"/>
        <end position="361"/>
    </location>
</feature>
<feature type="transmembrane region" description="Helical" evidence="2">
    <location>
        <begin position="422"/>
        <end position="445"/>
    </location>
</feature>
<feature type="transmembrane region" description="Helical" evidence="2">
    <location>
        <begin position="230"/>
        <end position="255"/>
    </location>
</feature>
<evidence type="ECO:0000313" key="4">
    <source>
        <dbReference type="Proteomes" id="UP000198312"/>
    </source>
</evidence>